<gene>
    <name evidence="1" type="ORF">EVAR_14275_1</name>
</gene>
<dbReference type="AlphaFoldDB" id="A0A4C1W9M7"/>
<comment type="caution">
    <text evidence="1">The sequence shown here is derived from an EMBL/GenBank/DDBJ whole genome shotgun (WGS) entry which is preliminary data.</text>
</comment>
<reference evidence="1 2" key="1">
    <citation type="journal article" date="2019" name="Commun. Biol.">
        <title>The bagworm genome reveals a unique fibroin gene that provides high tensile strength.</title>
        <authorList>
            <person name="Kono N."/>
            <person name="Nakamura H."/>
            <person name="Ohtoshi R."/>
            <person name="Tomita M."/>
            <person name="Numata K."/>
            <person name="Arakawa K."/>
        </authorList>
    </citation>
    <scope>NUCLEOTIDE SEQUENCE [LARGE SCALE GENOMIC DNA]</scope>
</reference>
<proteinExistence type="predicted"/>
<sequence>MPYIARYMFATEMRAVNTISASSKSLGKESPQVARKVLTQVRGSHLRGRVSKSSGGPFPLHNISSSYPRGKHCIDDFFKVSGDVHGRRRSLLFDGFRKTSVQHEVAGACANGGGSLENASSHSDPKCVIVVVFTDRRGSQSSSFSGPDGAATHHFIIHSQNRS</sequence>
<accession>A0A4C1W9M7</accession>
<keyword evidence="2" id="KW-1185">Reference proteome</keyword>
<protein>
    <submittedName>
        <fullName evidence="1">Uncharacterized protein</fullName>
    </submittedName>
</protein>
<name>A0A4C1W9M7_EUMVA</name>
<dbReference type="EMBL" id="BGZK01000508">
    <property type="protein sequence ID" value="GBP47743.1"/>
    <property type="molecule type" value="Genomic_DNA"/>
</dbReference>
<organism evidence="1 2">
    <name type="scientific">Eumeta variegata</name>
    <name type="common">Bagworm moth</name>
    <name type="synonym">Eumeta japonica</name>
    <dbReference type="NCBI Taxonomy" id="151549"/>
    <lineage>
        <taxon>Eukaryota</taxon>
        <taxon>Metazoa</taxon>
        <taxon>Ecdysozoa</taxon>
        <taxon>Arthropoda</taxon>
        <taxon>Hexapoda</taxon>
        <taxon>Insecta</taxon>
        <taxon>Pterygota</taxon>
        <taxon>Neoptera</taxon>
        <taxon>Endopterygota</taxon>
        <taxon>Lepidoptera</taxon>
        <taxon>Glossata</taxon>
        <taxon>Ditrysia</taxon>
        <taxon>Tineoidea</taxon>
        <taxon>Psychidae</taxon>
        <taxon>Oiketicinae</taxon>
        <taxon>Eumeta</taxon>
    </lineage>
</organism>
<evidence type="ECO:0000313" key="1">
    <source>
        <dbReference type="EMBL" id="GBP47743.1"/>
    </source>
</evidence>
<evidence type="ECO:0000313" key="2">
    <source>
        <dbReference type="Proteomes" id="UP000299102"/>
    </source>
</evidence>
<dbReference type="Proteomes" id="UP000299102">
    <property type="component" value="Unassembled WGS sequence"/>
</dbReference>